<dbReference type="InterPro" id="IPR013126">
    <property type="entry name" value="Hsp_70_fam"/>
</dbReference>
<keyword evidence="6" id="KW-1185">Reference proteome</keyword>
<dbReference type="EMBL" id="BFEA01000843">
    <property type="protein sequence ID" value="GBG90812.1"/>
    <property type="molecule type" value="Genomic_DNA"/>
</dbReference>
<keyword evidence="4" id="KW-0067">ATP-binding</keyword>
<dbReference type="STRING" id="69332.A0A388M8M6"/>
<dbReference type="SUPFAM" id="SSF53067">
    <property type="entry name" value="Actin-like ATPase domain"/>
    <property type="match status" value="2"/>
</dbReference>
<dbReference type="OrthoDB" id="1417273at2759"/>
<proteinExistence type="inferred from homology"/>
<dbReference type="PANTHER" id="PTHR19375">
    <property type="entry name" value="HEAT SHOCK PROTEIN 70KDA"/>
    <property type="match status" value="1"/>
</dbReference>
<evidence type="ECO:0000256" key="2">
    <source>
        <dbReference type="ARBA" id="ARBA00007381"/>
    </source>
</evidence>
<comment type="similarity">
    <text evidence="2">Belongs to the heat shock protein 70 family.</text>
</comment>
<evidence type="ECO:0000313" key="6">
    <source>
        <dbReference type="Proteomes" id="UP000265515"/>
    </source>
</evidence>
<comment type="caution">
    <text evidence="5">The sequence shown here is derived from an EMBL/GenBank/DDBJ whole genome shotgun (WGS) entry which is preliminary data.</text>
</comment>
<accession>A0A388M8M6</accession>
<gene>
    <name evidence="5" type="ORF">CBR_g51318</name>
</gene>
<comment type="subcellular location">
    <subcellularLocation>
        <location evidence="1">Endoplasmic reticulum lumen</location>
    </subcellularLocation>
</comment>
<dbReference type="InterPro" id="IPR018181">
    <property type="entry name" value="Heat_shock_70_CS"/>
</dbReference>
<dbReference type="Gramene" id="GBG90812">
    <property type="protein sequence ID" value="GBG90812"/>
    <property type="gene ID" value="CBR_g51318"/>
</dbReference>
<dbReference type="FunFam" id="3.30.420.40:FF:000028">
    <property type="entry name" value="heat shock 70 kDa protein-like"/>
    <property type="match status" value="1"/>
</dbReference>
<keyword evidence="3" id="KW-0547">Nucleotide-binding</keyword>
<evidence type="ECO:0000256" key="3">
    <source>
        <dbReference type="ARBA" id="ARBA00022741"/>
    </source>
</evidence>
<dbReference type="GO" id="GO:0140662">
    <property type="term" value="F:ATP-dependent protein folding chaperone"/>
    <property type="evidence" value="ECO:0007669"/>
    <property type="project" value="InterPro"/>
</dbReference>
<dbReference type="Pfam" id="PF00012">
    <property type="entry name" value="HSP70"/>
    <property type="match status" value="1"/>
</dbReference>
<dbReference type="GO" id="GO:0005524">
    <property type="term" value="F:ATP binding"/>
    <property type="evidence" value="ECO:0007669"/>
    <property type="project" value="UniProtKB-KW"/>
</dbReference>
<protein>
    <submittedName>
        <fullName evidence="5">Uncharacterized protein</fullName>
    </submittedName>
</protein>
<dbReference type="FunFam" id="3.90.640.10:FF:000002">
    <property type="entry name" value="Heat shock 70 kDa"/>
    <property type="match status" value="1"/>
</dbReference>
<dbReference type="GO" id="GO:0005788">
    <property type="term" value="C:endoplasmic reticulum lumen"/>
    <property type="evidence" value="ECO:0007669"/>
    <property type="project" value="UniProtKB-SubCell"/>
</dbReference>
<dbReference type="PROSITE" id="PS00329">
    <property type="entry name" value="HSP70_2"/>
    <property type="match status" value="1"/>
</dbReference>
<dbReference type="AlphaFoldDB" id="A0A388M8M6"/>
<dbReference type="PRINTS" id="PR00301">
    <property type="entry name" value="HEATSHOCK70"/>
</dbReference>
<dbReference type="InterPro" id="IPR043129">
    <property type="entry name" value="ATPase_NBD"/>
</dbReference>
<evidence type="ECO:0000256" key="4">
    <source>
        <dbReference type="ARBA" id="ARBA00022840"/>
    </source>
</evidence>
<name>A0A388M8M6_CHABU</name>
<dbReference type="OMA" id="HITAMAG"/>
<sequence length="458" mass="49717">MLRPEFPFKSCQITLENVPSCNESCPPVSVEESSLPCGVVSFQLRELLSDSQECSRESRVRSGNDSVIVGGEGGGGGALRPAGTGLAAAFSHITSYQAMAFKGERPAIGIDLGMTYSCVGVWRDDHVEIIANHQGKRTTPSYVAFTDTERLIGDAAKNQVATNPTNNIFDAKRLIGRKFSDNSVKSDIKLWPFKVIDGPGGKPLIGVSYLGEKKQFAAEEVSSMVLRKMKERQATKDAGAIAGLKVIKLIDEPTEAAIAYGLDKMESGKKNVMVFDLGGGTLDVSLLTIEDGNVHITAMAGDSHLGGDDFDSRMVNHFVQKFKRMQKEDISGSARPLSMLRNACERAKRALSIAVQTTVEIDSIFEGLDLYSTITREQFEELNRNLFPRCIEAVEKCLREAGMGNHSVDEVVLVGGSARILKVQQLIRAFFDGKELRKSINPEEAIAYGAAGKGNEEA</sequence>
<evidence type="ECO:0000313" key="5">
    <source>
        <dbReference type="EMBL" id="GBG90812.1"/>
    </source>
</evidence>
<organism evidence="5 6">
    <name type="scientific">Chara braunii</name>
    <name type="common">Braun's stonewort</name>
    <dbReference type="NCBI Taxonomy" id="69332"/>
    <lineage>
        <taxon>Eukaryota</taxon>
        <taxon>Viridiplantae</taxon>
        <taxon>Streptophyta</taxon>
        <taxon>Charophyceae</taxon>
        <taxon>Charales</taxon>
        <taxon>Characeae</taxon>
        <taxon>Chara</taxon>
    </lineage>
</organism>
<dbReference type="FunFam" id="3.30.30.30:FF:000005">
    <property type="entry name" value="Heat shock protein ssb1"/>
    <property type="match status" value="1"/>
</dbReference>
<reference evidence="5 6" key="1">
    <citation type="journal article" date="2018" name="Cell">
        <title>The Chara Genome: Secondary Complexity and Implications for Plant Terrestrialization.</title>
        <authorList>
            <person name="Nishiyama T."/>
            <person name="Sakayama H."/>
            <person name="Vries J.D."/>
            <person name="Buschmann H."/>
            <person name="Saint-Marcoux D."/>
            <person name="Ullrich K.K."/>
            <person name="Haas F.B."/>
            <person name="Vanderstraeten L."/>
            <person name="Becker D."/>
            <person name="Lang D."/>
            <person name="Vosolsobe S."/>
            <person name="Rombauts S."/>
            <person name="Wilhelmsson P.K.I."/>
            <person name="Janitza P."/>
            <person name="Kern R."/>
            <person name="Heyl A."/>
            <person name="Rumpler F."/>
            <person name="Villalobos L.I.A.C."/>
            <person name="Clay J.M."/>
            <person name="Skokan R."/>
            <person name="Toyoda A."/>
            <person name="Suzuki Y."/>
            <person name="Kagoshima H."/>
            <person name="Schijlen E."/>
            <person name="Tajeshwar N."/>
            <person name="Catarino B."/>
            <person name="Hetherington A.J."/>
            <person name="Saltykova A."/>
            <person name="Bonnot C."/>
            <person name="Breuninger H."/>
            <person name="Symeonidi A."/>
            <person name="Radhakrishnan G.V."/>
            <person name="Van Nieuwerburgh F."/>
            <person name="Deforce D."/>
            <person name="Chang C."/>
            <person name="Karol K.G."/>
            <person name="Hedrich R."/>
            <person name="Ulvskov P."/>
            <person name="Glockner G."/>
            <person name="Delwiche C.F."/>
            <person name="Petrasek J."/>
            <person name="Van de Peer Y."/>
            <person name="Friml J."/>
            <person name="Beilby M."/>
            <person name="Dolan L."/>
            <person name="Kohara Y."/>
            <person name="Sugano S."/>
            <person name="Fujiyama A."/>
            <person name="Delaux P.-M."/>
            <person name="Quint M."/>
            <person name="TheiBen G."/>
            <person name="Hagemann M."/>
            <person name="Harholt J."/>
            <person name="Dunand C."/>
            <person name="Zachgo S."/>
            <person name="Langdale J."/>
            <person name="Maumus F."/>
            <person name="Straeten D.V.D."/>
            <person name="Gould S.B."/>
            <person name="Rensing S.A."/>
        </authorList>
    </citation>
    <scope>NUCLEOTIDE SEQUENCE [LARGE SCALE GENOMIC DNA]</scope>
    <source>
        <strain evidence="5 6">S276</strain>
    </source>
</reference>
<evidence type="ECO:0000256" key="1">
    <source>
        <dbReference type="ARBA" id="ARBA00004319"/>
    </source>
</evidence>
<dbReference type="Gene3D" id="3.30.420.40">
    <property type="match status" value="4"/>
</dbReference>
<dbReference type="Proteomes" id="UP000265515">
    <property type="component" value="Unassembled WGS sequence"/>
</dbReference>